<name>A0A9P5NEW8_GYMJU</name>
<sequence length="132" mass="14479">MPPLRNGQKHRLHQHVVLLHAERKQLRNPDSKPISLSADAPCLSSDSEEVPAHIPSGSSAIKFPWSLMKKVDMGSTIISPQTFIHVLRSTTDTLVDAVFHTLHSSQSKCVFSPNCSSDSSTRVIGGTLFFFA</sequence>
<proteinExistence type="predicted"/>
<reference evidence="1" key="1">
    <citation type="submission" date="2020-11" db="EMBL/GenBank/DDBJ databases">
        <authorList>
            <consortium name="DOE Joint Genome Institute"/>
            <person name="Ahrendt S."/>
            <person name="Riley R."/>
            <person name="Andreopoulos W."/>
            <person name="LaButti K."/>
            <person name="Pangilinan J."/>
            <person name="Ruiz-duenas F.J."/>
            <person name="Barrasa J.M."/>
            <person name="Sanchez-Garcia M."/>
            <person name="Camarero S."/>
            <person name="Miyauchi S."/>
            <person name="Serrano A."/>
            <person name="Linde D."/>
            <person name="Babiker R."/>
            <person name="Drula E."/>
            <person name="Ayuso-Fernandez I."/>
            <person name="Pacheco R."/>
            <person name="Padilla G."/>
            <person name="Ferreira P."/>
            <person name="Barriuso J."/>
            <person name="Kellner H."/>
            <person name="Castanera R."/>
            <person name="Alfaro M."/>
            <person name="Ramirez L."/>
            <person name="Pisabarro A.G."/>
            <person name="Kuo A."/>
            <person name="Tritt A."/>
            <person name="Lipzen A."/>
            <person name="He G."/>
            <person name="Yan M."/>
            <person name="Ng V."/>
            <person name="Cullen D."/>
            <person name="Martin F."/>
            <person name="Rosso M.-N."/>
            <person name="Henrissat B."/>
            <person name="Hibbett D."/>
            <person name="Martinez A.T."/>
            <person name="Grigoriev I.V."/>
        </authorList>
    </citation>
    <scope>NUCLEOTIDE SEQUENCE</scope>
    <source>
        <strain evidence="1">AH 44721</strain>
    </source>
</reference>
<dbReference type="EMBL" id="JADNYJ010000096">
    <property type="protein sequence ID" value="KAF8886438.1"/>
    <property type="molecule type" value="Genomic_DNA"/>
</dbReference>
<evidence type="ECO:0000313" key="1">
    <source>
        <dbReference type="EMBL" id="KAF8886438.1"/>
    </source>
</evidence>
<comment type="caution">
    <text evidence="1">The sequence shown here is derived from an EMBL/GenBank/DDBJ whole genome shotgun (WGS) entry which is preliminary data.</text>
</comment>
<dbReference type="Proteomes" id="UP000724874">
    <property type="component" value="Unassembled WGS sequence"/>
</dbReference>
<keyword evidence="2" id="KW-1185">Reference proteome</keyword>
<dbReference type="AlphaFoldDB" id="A0A9P5NEW8"/>
<protein>
    <submittedName>
        <fullName evidence="1">Uncharacterized protein</fullName>
    </submittedName>
</protein>
<evidence type="ECO:0000313" key="2">
    <source>
        <dbReference type="Proteomes" id="UP000724874"/>
    </source>
</evidence>
<organism evidence="1 2">
    <name type="scientific">Gymnopilus junonius</name>
    <name type="common">Spectacular rustgill mushroom</name>
    <name type="synonym">Gymnopilus spectabilis subsp. junonius</name>
    <dbReference type="NCBI Taxonomy" id="109634"/>
    <lineage>
        <taxon>Eukaryota</taxon>
        <taxon>Fungi</taxon>
        <taxon>Dikarya</taxon>
        <taxon>Basidiomycota</taxon>
        <taxon>Agaricomycotina</taxon>
        <taxon>Agaricomycetes</taxon>
        <taxon>Agaricomycetidae</taxon>
        <taxon>Agaricales</taxon>
        <taxon>Agaricineae</taxon>
        <taxon>Hymenogastraceae</taxon>
        <taxon>Gymnopilus</taxon>
    </lineage>
</organism>
<accession>A0A9P5NEW8</accession>
<feature type="non-terminal residue" evidence="1">
    <location>
        <position position="132"/>
    </location>
</feature>
<gene>
    <name evidence="1" type="ORF">CPB84DRAFT_1787590</name>
</gene>